<dbReference type="FunCoup" id="A0A1S3FX81">
    <property type="interactions" value="1"/>
</dbReference>
<evidence type="ECO:0000313" key="9">
    <source>
        <dbReference type="RefSeq" id="XP_012880995.1"/>
    </source>
</evidence>
<sequence length="89" mass="10121">MTVSLSWMKFVCIIALMFPLHSDTSFTHAAHPHQMGLDCSVYENHLYACTRQYDPICASDGRTYSNECVFCSHKLSSQEDLALNHFGRC</sequence>
<dbReference type="Proteomes" id="UP000081671">
    <property type="component" value="Unplaced"/>
</dbReference>
<dbReference type="RefSeq" id="XP_012880995.1">
    <property type="nucleotide sequence ID" value="XM_013025541.1"/>
</dbReference>
<dbReference type="Pfam" id="PF00050">
    <property type="entry name" value="Kazal_1"/>
    <property type="match status" value="1"/>
</dbReference>
<dbReference type="GeneID" id="105992603"/>
<name>A0A1S3FX81_DIPOR</name>
<dbReference type="Gene3D" id="3.30.60.30">
    <property type="match status" value="1"/>
</dbReference>
<reference evidence="9" key="1">
    <citation type="submission" date="2025-08" db="UniProtKB">
        <authorList>
            <consortium name="RefSeq"/>
        </authorList>
    </citation>
    <scope>IDENTIFICATION</scope>
    <source>
        <tissue evidence="9">Kidney</tissue>
    </source>
</reference>
<keyword evidence="2" id="KW-0964">Secreted</keyword>
<dbReference type="GO" id="GO:0004867">
    <property type="term" value="F:serine-type endopeptidase inhibitor activity"/>
    <property type="evidence" value="ECO:0007669"/>
    <property type="project" value="UniProtKB-KW"/>
</dbReference>
<feature type="signal peptide" evidence="6">
    <location>
        <begin position="1"/>
        <end position="29"/>
    </location>
</feature>
<evidence type="ECO:0000256" key="3">
    <source>
        <dbReference type="ARBA" id="ARBA00022690"/>
    </source>
</evidence>
<protein>
    <submittedName>
        <fullName evidence="9">Serine protease inhibitor Kazal-type 9</fullName>
    </submittedName>
</protein>
<dbReference type="InterPro" id="IPR036058">
    <property type="entry name" value="Kazal_dom_sf"/>
</dbReference>
<dbReference type="InterPro" id="IPR001239">
    <property type="entry name" value="Prot_inh_Kazal-m"/>
</dbReference>
<keyword evidence="6" id="KW-0732">Signal</keyword>
<dbReference type="CTD" id="643394"/>
<organism evidence="8 9">
    <name type="scientific">Dipodomys ordii</name>
    <name type="common">Ord's kangaroo rat</name>
    <dbReference type="NCBI Taxonomy" id="10020"/>
    <lineage>
        <taxon>Eukaryota</taxon>
        <taxon>Metazoa</taxon>
        <taxon>Chordata</taxon>
        <taxon>Craniata</taxon>
        <taxon>Vertebrata</taxon>
        <taxon>Euteleostomi</taxon>
        <taxon>Mammalia</taxon>
        <taxon>Eutheria</taxon>
        <taxon>Euarchontoglires</taxon>
        <taxon>Glires</taxon>
        <taxon>Rodentia</taxon>
        <taxon>Castorimorpha</taxon>
        <taxon>Heteromyidae</taxon>
        <taxon>Dipodomyinae</taxon>
        <taxon>Dipodomys</taxon>
    </lineage>
</organism>
<evidence type="ECO:0000256" key="1">
    <source>
        <dbReference type="ARBA" id="ARBA00004613"/>
    </source>
</evidence>
<keyword evidence="8" id="KW-1185">Reference proteome</keyword>
<gene>
    <name evidence="9" type="primary">Spink9</name>
</gene>
<evidence type="ECO:0000256" key="5">
    <source>
        <dbReference type="ARBA" id="ARBA00023157"/>
    </source>
</evidence>
<evidence type="ECO:0000256" key="2">
    <source>
        <dbReference type="ARBA" id="ARBA00022525"/>
    </source>
</evidence>
<keyword evidence="5" id="KW-1015">Disulfide bond</keyword>
<dbReference type="InParanoid" id="A0A1S3FX81"/>
<dbReference type="SUPFAM" id="SSF100895">
    <property type="entry name" value="Kazal-type serine protease inhibitors"/>
    <property type="match status" value="1"/>
</dbReference>
<proteinExistence type="predicted"/>
<dbReference type="PROSITE" id="PS51465">
    <property type="entry name" value="KAZAL_2"/>
    <property type="match status" value="1"/>
</dbReference>
<keyword evidence="3 9" id="KW-0646">Protease inhibitor</keyword>
<dbReference type="InterPro" id="IPR002350">
    <property type="entry name" value="Kazal_dom"/>
</dbReference>
<dbReference type="PANTHER" id="PTHR21312:SF30">
    <property type="entry name" value="SERINE PROTEASE INHIBITOR KAZAL-TYPE 11-RELATED"/>
    <property type="match status" value="1"/>
</dbReference>
<dbReference type="OrthoDB" id="328123at2759"/>
<dbReference type="KEGG" id="dord:105992603"/>
<keyword evidence="4 9" id="KW-0722">Serine protease inhibitor</keyword>
<feature type="domain" description="Kazal-like" evidence="7">
    <location>
        <begin position="33"/>
        <end position="89"/>
    </location>
</feature>
<dbReference type="GO" id="GO:0005576">
    <property type="term" value="C:extracellular region"/>
    <property type="evidence" value="ECO:0007669"/>
    <property type="project" value="UniProtKB-SubCell"/>
</dbReference>
<dbReference type="PROSITE" id="PS00282">
    <property type="entry name" value="KAZAL_1"/>
    <property type="match status" value="1"/>
</dbReference>
<evidence type="ECO:0000256" key="4">
    <source>
        <dbReference type="ARBA" id="ARBA00022900"/>
    </source>
</evidence>
<evidence type="ECO:0000313" key="8">
    <source>
        <dbReference type="Proteomes" id="UP000081671"/>
    </source>
</evidence>
<feature type="chain" id="PRO_5010386909" evidence="6">
    <location>
        <begin position="30"/>
        <end position="89"/>
    </location>
</feature>
<dbReference type="PRINTS" id="PR00290">
    <property type="entry name" value="KAZALINHBTR"/>
</dbReference>
<dbReference type="FunFam" id="3.30.60.30:FF:000037">
    <property type="entry name" value="Ovomucoid"/>
    <property type="match status" value="1"/>
</dbReference>
<dbReference type="AlphaFoldDB" id="A0A1S3FX81"/>
<evidence type="ECO:0000256" key="6">
    <source>
        <dbReference type="SAM" id="SignalP"/>
    </source>
</evidence>
<dbReference type="PANTHER" id="PTHR21312">
    <property type="entry name" value="SERINE PROTEASE INHIBITOR"/>
    <property type="match status" value="1"/>
</dbReference>
<comment type="subcellular location">
    <subcellularLocation>
        <location evidence="1">Secreted</location>
    </subcellularLocation>
</comment>
<accession>A0A1S3FX81</accession>
<evidence type="ECO:0000259" key="7">
    <source>
        <dbReference type="PROSITE" id="PS51465"/>
    </source>
</evidence>
<dbReference type="SMART" id="SM00280">
    <property type="entry name" value="KAZAL"/>
    <property type="match status" value="1"/>
</dbReference>